<dbReference type="EMBL" id="JBHUMM010000023">
    <property type="protein sequence ID" value="MFD2672082.1"/>
    <property type="molecule type" value="Genomic_DNA"/>
</dbReference>
<evidence type="ECO:0000256" key="4">
    <source>
        <dbReference type="ARBA" id="ARBA00015492"/>
    </source>
</evidence>
<dbReference type="InterPro" id="IPR005145">
    <property type="entry name" value="Sua5_C"/>
</dbReference>
<protein>
    <recommendedName>
        <fullName evidence="4 13">Threonylcarbamoyl-AMP synthase</fullName>
        <shortName evidence="13">TC-AMP synthase</shortName>
        <ecNumber evidence="3 13">2.7.7.87</ecNumber>
    </recommendedName>
    <alternativeName>
        <fullName evidence="11 13">L-threonylcarbamoyladenylate synthase</fullName>
    </alternativeName>
</protein>
<name>A0ABW5RAS7_9BACL</name>
<dbReference type="InterPro" id="IPR017945">
    <property type="entry name" value="DHBP_synth_RibB-like_a/b_dom"/>
</dbReference>
<keyword evidence="7 13" id="KW-0819">tRNA processing</keyword>
<evidence type="ECO:0000256" key="10">
    <source>
        <dbReference type="ARBA" id="ARBA00022840"/>
    </source>
</evidence>
<dbReference type="InterPro" id="IPR038385">
    <property type="entry name" value="Sua5/YwlC_C"/>
</dbReference>
<keyword evidence="8 13" id="KW-0548">Nucleotidyltransferase</keyword>
<dbReference type="Proteomes" id="UP001597497">
    <property type="component" value="Unassembled WGS sequence"/>
</dbReference>
<evidence type="ECO:0000256" key="9">
    <source>
        <dbReference type="ARBA" id="ARBA00022741"/>
    </source>
</evidence>
<dbReference type="Pfam" id="PF01300">
    <property type="entry name" value="Sua5_yciO_yrdC"/>
    <property type="match status" value="1"/>
</dbReference>
<dbReference type="Gene3D" id="3.90.870.10">
    <property type="entry name" value="DHBP synthase"/>
    <property type="match status" value="1"/>
</dbReference>
<evidence type="ECO:0000256" key="8">
    <source>
        <dbReference type="ARBA" id="ARBA00022695"/>
    </source>
</evidence>
<evidence type="ECO:0000256" key="11">
    <source>
        <dbReference type="ARBA" id="ARBA00029774"/>
    </source>
</evidence>
<keyword evidence="10 13" id="KW-0067">ATP-binding</keyword>
<dbReference type="PANTHER" id="PTHR17490">
    <property type="entry name" value="SUA5"/>
    <property type="match status" value="1"/>
</dbReference>
<keyword evidence="16" id="KW-1185">Reference proteome</keyword>
<evidence type="ECO:0000256" key="13">
    <source>
        <dbReference type="PIRNR" id="PIRNR004930"/>
    </source>
</evidence>
<evidence type="ECO:0000313" key="15">
    <source>
        <dbReference type="EMBL" id="MFD2672082.1"/>
    </source>
</evidence>
<evidence type="ECO:0000256" key="1">
    <source>
        <dbReference type="ARBA" id="ARBA00004496"/>
    </source>
</evidence>
<evidence type="ECO:0000256" key="6">
    <source>
        <dbReference type="ARBA" id="ARBA00022679"/>
    </source>
</evidence>
<reference evidence="16" key="1">
    <citation type="journal article" date="2019" name="Int. J. Syst. Evol. Microbiol.">
        <title>The Global Catalogue of Microorganisms (GCM) 10K type strain sequencing project: providing services to taxonomists for standard genome sequencing and annotation.</title>
        <authorList>
            <consortium name="The Broad Institute Genomics Platform"/>
            <consortium name="The Broad Institute Genome Sequencing Center for Infectious Disease"/>
            <person name="Wu L."/>
            <person name="Ma J."/>
        </authorList>
    </citation>
    <scope>NUCLEOTIDE SEQUENCE [LARGE SCALE GENOMIC DNA]</scope>
    <source>
        <strain evidence="16">KCTC 33676</strain>
    </source>
</reference>
<dbReference type="PANTHER" id="PTHR17490:SF16">
    <property type="entry name" value="THREONYLCARBAMOYL-AMP SYNTHASE"/>
    <property type="match status" value="1"/>
</dbReference>
<dbReference type="InterPro" id="IPR010923">
    <property type="entry name" value="T(6)A37_SUA5"/>
</dbReference>
<evidence type="ECO:0000256" key="5">
    <source>
        <dbReference type="ARBA" id="ARBA00022490"/>
    </source>
</evidence>
<comment type="similarity">
    <text evidence="2 13">Belongs to the SUA5 family.</text>
</comment>
<dbReference type="InterPro" id="IPR006070">
    <property type="entry name" value="Sua5-like_dom"/>
</dbReference>
<comment type="caution">
    <text evidence="15">The sequence shown here is derived from an EMBL/GenBank/DDBJ whole genome shotgun (WGS) entry which is preliminary data.</text>
</comment>
<comment type="catalytic activity">
    <reaction evidence="12 13">
        <text>L-threonine + hydrogencarbonate + ATP = L-threonylcarbamoyladenylate + diphosphate + H2O</text>
        <dbReference type="Rhea" id="RHEA:36407"/>
        <dbReference type="ChEBI" id="CHEBI:15377"/>
        <dbReference type="ChEBI" id="CHEBI:17544"/>
        <dbReference type="ChEBI" id="CHEBI:30616"/>
        <dbReference type="ChEBI" id="CHEBI:33019"/>
        <dbReference type="ChEBI" id="CHEBI:57926"/>
        <dbReference type="ChEBI" id="CHEBI:73682"/>
        <dbReference type="EC" id="2.7.7.87"/>
    </reaction>
</comment>
<accession>A0ABW5RAS7</accession>
<evidence type="ECO:0000256" key="3">
    <source>
        <dbReference type="ARBA" id="ARBA00012584"/>
    </source>
</evidence>
<dbReference type="GO" id="GO:0061710">
    <property type="term" value="F:L-threonylcarbamoyladenylate synthase"/>
    <property type="evidence" value="ECO:0007669"/>
    <property type="project" value="UniProtKB-EC"/>
</dbReference>
<dbReference type="PIRSF" id="PIRSF004930">
    <property type="entry name" value="Tln_factor_SUA5"/>
    <property type="match status" value="1"/>
</dbReference>
<comment type="function">
    <text evidence="13">Required for the formation of a threonylcarbamoyl group on adenosine at position 37 (t(6)A37) in tRNAs that read codons beginning with adenine.</text>
</comment>
<evidence type="ECO:0000256" key="12">
    <source>
        <dbReference type="ARBA" id="ARBA00048366"/>
    </source>
</evidence>
<dbReference type="RefSeq" id="WP_379929582.1">
    <property type="nucleotide sequence ID" value="NZ_JBHUMM010000023.1"/>
</dbReference>
<dbReference type="PROSITE" id="PS51163">
    <property type="entry name" value="YRDC"/>
    <property type="match status" value="1"/>
</dbReference>
<evidence type="ECO:0000259" key="14">
    <source>
        <dbReference type="PROSITE" id="PS51163"/>
    </source>
</evidence>
<keyword evidence="9 13" id="KW-0547">Nucleotide-binding</keyword>
<gene>
    <name evidence="15" type="ORF">ACFSUC_10745</name>
</gene>
<keyword evidence="6 13" id="KW-0808">Transferase</keyword>
<dbReference type="SUPFAM" id="SSF55821">
    <property type="entry name" value="YrdC/RibB"/>
    <property type="match status" value="1"/>
</dbReference>
<dbReference type="Gene3D" id="3.40.50.11030">
    <property type="entry name" value="Threonylcarbamoyl-AMP synthase, C-terminal domain"/>
    <property type="match status" value="1"/>
</dbReference>
<dbReference type="Pfam" id="PF03481">
    <property type="entry name" value="Sua5_C"/>
    <property type="match status" value="1"/>
</dbReference>
<sequence>MTTYDVVDERDENEMKEAARLLREGGIVAFPTETVYGLGANARMDKAVERIFAAKGRPADNPLIVHVAHMKQLEGWADTSHPYVKQLADACWPGPLTIVLPVRQGYLSARVTAGLSTVGVRIPQHPVAIRLLELADCPVAAPSANRSGKPSPTRAAHVLDDLSGLVDAVVDGGSCEVGVESTVVELKDNQVMVLRPGGVSIEQLQHVLPHAEIISEQEERSKIREPETPRSPGMKYAHYAPNGALTVVTADRDWSSSSIPESENWSRIQQVIQQEIRREKEQGRTTGILAFDEHIDDYQADFVQGMGSLSTPEQAATRLYDALRAMDGAQIEVIYAEGCPRTGIGLALMNRLQKAAADRIIDVSERDR</sequence>
<evidence type="ECO:0000256" key="7">
    <source>
        <dbReference type="ARBA" id="ARBA00022694"/>
    </source>
</evidence>
<evidence type="ECO:0000256" key="2">
    <source>
        <dbReference type="ARBA" id="ARBA00007663"/>
    </source>
</evidence>
<feature type="domain" description="YrdC-like" evidence="14">
    <location>
        <begin position="12"/>
        <end position="199"/>
    </location>
</feature>
<dbReference type="EC" id="2.7.7.87" evidence="3 13"/>
<keyword evidence="5 13" id="KW-0963">Cytoplasm</keyword>
<dbReference type="NCBIfam" id="TIGR00057">
    <property type="entry name" value="L-threonylcarbamoyladenylate synthase"/>
    <property type="match status" value="1"/>
</dbReference>
<dbReference type="InterPro" id="IPR050156">
    <property type="entry name" value="TC-AMP_synthase_SUA5"/>
</dbReference>
<comment type="subcellular location">
    <subcellularLocation>
        <location evidence="1 13">Cytoplasm</location>
    </subcellularLocation>
</comment>
<evidence type="ECO:0000313" key="16">
    <source>
        <dbReference type="Proteomes" id="UP001597497"/>
    </source>
</evidence>
<proteinExistence type="inferred from homology"/>
<organism evidence="15 16">
    <name type="scientific">Marinicrinis sediminis</name>
    <dbReference type="NCBI Taxonomy" id="1652465"/>
    <lineage>
        <taxon>Bacteria</taxon>
        <taxon>Bacillati</taxon>
        <taxon>Bacillota</taxon>
        <taxon>Bacilli</taxon>
        <taxon>Bacillales</taxon>
        <taxon>Paenibacillaceae</taxon>
    </lineage>
</organism>